<organism evidence="3 4">
    <name type="scientific">Stephania yunnanensis</name>
    <dbReference type="NCBI Taxonomy" id="152371"/>
    <lineage>
        <taxon>Eukaryota</taxon>
        <taxon>Viridiplantae</taxon>
        <taxon>Streptophyta</taxon>
        <taxon>Embryophyta</taxon>
        <taxon>Tracheophyta</taxon>
        <taxon>Spermatophyta</taxon>
        <taxon>Magnoliopsida</taxon>
        <taxon>Ranunculales</taxon>
        <taxon>Menispermaceae</taxon>
        <taxon>Menispermoideae</taxon>
        <taxon>Cissampelideae</taxon>
        <taxon>Stephania</taxon>
    </lineage>
</organism>
<feature type="region of interest" description="Disordered" evidence="2">
    <location>
        <begin position="107"/>
        <end position="153"/>
    </location>
</feature>
<gene>
    <name evidence="3" type="ORF">Syun_003196</name>
</gene>
<protein>
    <submittedName>
        <fullName evidence="3">Uncharacterized protein</fullName>
    </submittedName>
</protein>
<accession>A0AAP0Q1E8</accession>
<evidence type="ECO:0000313" key="3">
    <source>
        <dbReference type="EMBL" id="KAK9162294.1"/>
    </source>
</evidence>
<comment type="caution">
    <text evidence="3">The sequence shown here is derived from an EMBL/GenBank/DDBJ whole genome shotgun (WGS) entry which is preliminary data.</text>
</comment>
<feature type="region of interest" description="Disordered" evidence="2">
    <location>
        <begin position="321"/>
        <end position="344"/>
    </location>
</feature>
<name>A0AAP0Q1E8_9MAGN</name>
<dbReference type="EMBL" id="JBBNAF010000002">
    <property type="protein sequence ID" value="KAK9162294.1"/>
    <property type="molecule type" value="Genomic_DNA"/>
</dbReference>
<sequence>MGRIQRLTKLILVSTKNTISSTAHEKSGNRRRHSFGEDELAYLPDRKREYITDDDASIFGSEFSADGKCDLRNLDDFINDRKKNKKRGMLGWLKLRKQELLAGVSTSVDSDTSISGSPASSSQSSQRRVLSSEMKDGRRRSVSKRGDDASLVNSFSERTQAGDLFSASLRGRCLPPTGTTITDQMDLLREQLKMLAGEVALCSSSLKRLSEQAASNPDDSHIKEQMQKLKNDINEKKLQMRVLEKRMIGSIETTPHTPKNIEVSQALSKLTAHLNEKTFELEIKSADNRVLQEQLQTKISENAEMQETILLLRQQLDSFLGQRSSPAGNDSSPKDRPLQDMDGWKGKTDIYEEAYINGKTPKSAGNLNVAPSQEDSCGCKNDTLLNSQVLMQAAEIENLRKEKDGMEIHSQKQAEEASYAKELAAAAAVELRNLAEEVTKLSYENAKLTGDLAAAKELSHCRASCCQRYVSFNGKKDHSNGLRSKPEDGILLGELQRDLNARRESEASLAAVLSERDQRESELQKRLAIAKQREEELENELSNMWVLVAKIRRAGISEEISLVGDDIDMFHMFPRRVTNGSLSANLHSNKMLAEDQLENKELSTLDELRNAHERAKRRCKKLESIISRLKGEDLVGMDLKALEELQNLHVEAITRIVHAKRSNHAS</sequence>
<evidence type="ECO:0000256" key="2">
    <source>
        <dbReference type="SAM" id="MobiDB-lite"/>
    </source>
</evidence>
<feature type="compositionally biased region" description="Low complexity" evidence="2">
    <location>
        <begin position="107"/>
        <end position="132"/>
    </location>
</feature>
<keyword evidence="4" id="KW-1185">Reference proteome</keyword>
<evidence type="ECO:0000256" key="1">
    <source>
        <dbReference type="SAM" id="Coils"/>
    </source>
</evidence>
<feature type="coiled-coil region" evidence="1">
    <location>
        <begin position="598"/>
        <end position="632"/>
    </location>
</feature>
<proteinExistence type="predicted"/>
<evidence type="ECO:0000313" key="4">
    <source>
        <dbReference type="Proteomes" id="UP001420932"/>
    </source>
</evidence>
<dbReference type="Proteomes" id="UP001420932">
    <property type="component" value="Unassembled WGS sequence"/>
</dbReference>
<keyword evidence="1" id="KW-0175">Coiled coil</keyword>
<feature type="compositionally biased region" description="Basic and acidic residues" evidence="2">
    <location>
        <begin position="332"/>
        <end position="344"/>
    </location>
</feature>
<feature type="compositionally biased region" description="Polar residues" evidence="2">
    <location>
        <begin position="321"/>
        <end position="331"/>
    </location>
</feature>
<dbReference type="AlphaFoldDB" id="A0AAP0Q1E8"/>
<reference evidence="3 4" key="1">
    <citation type="submission" date="2024-01" db="EMBL/GenBank/DDBJ databases">
        <title>Genome assemblies of Stephania.</title>
        <authorList>
            <person name="Yang L."/>
        </authorList>
    </citation>
    <scope>NUCLEOTIDE SEQUENCE [LARGE SCALE GENOMIC DNA]</scope>
    <source>
        <strain evidence="3">YNDBR</strain>
        <tissue evidence="3">Leaf</tissue>
    </source>
</reference>